<accession>A0AAD5S4G1</accession>
<keyword evidence="3" id="KW-1185">Reference proteome</keyword>
<gene>
    <name evidence="2" type="ORF">HK097_002376</name>
</gene>
<dbReference type="EMBL" id="JADGJD010001507">
    <property type="protein sequence ID" value="KAJ3041106.1"/>
    <property type="molecule type" value="Genomic_DNA"/>
</dbReference>
<feature type="region of interest" description="Disordered" evidence="1">
    <location>
        <begin position="195"/>
        <end position="222"/>
    </location>
</feature>
<dbReference type="SUPFAM" id="SSF48371">
    <property type="entry name" value="ARM repeat"/>
    <property type="match status" value="1"/>
</dbReference>
<protein>
    <submittedName>
        <fullName evidence="2">Uncharacterized protein</fullName>
    </submittedName>
</protein>
<dbReference type="GO" id="GO:0055105">
    <property type="term" value="F:ubiquitin-protein transferase inhibitor activity"/>
    <property type="evidence" value="ECO:0007669"/>
    <property type="project" value="TreeGrafter"/>
</dbReference>
<evidence type="ECO:0000256" key="1">
    <source>
        <dbReference type="SAM" id="MobiDB-lite"/>
    </source>
</evidence>
<comment type="caution">
    <text evidence="2">The sequence shown here is derived from an EMBL/GenBank/DDBJ whole genome shotgun (WGS) entry which is preliminary data.</text>
</comment>
<dbReference type="GO" id="GO:0005737">
    <property type="term" value="C:cytoplasm"/>
    <property type="evidence" value="ECO:0007669"/>
    <property type="project" value="TreeGrafter"/>
</dbReference>
<proteinExistence type="predicted"/>
<name>A0AAD5S4G1_9FUNG</name>
<dbReference type="PANTHER" id="PTHR15430">
    <property type="entry name" value="GLOMULIN"/>
    <property type="match status" value="1"/>
</dbReference>
<dbReference type="AlphaFoldDB" id="A0AAD5S4G1"/>
<feature type="compositionally biased region" description="Polar residues" evidence="1">
    <location>
        <begin position="210"/>
        <end position="220"/>
    </location>
</feature>
<dbReference type="Proteomes" id="UP001212841">
    <property type="component" value="Unassembled WGS sequence"/>
</dbReference>
<sequence length="660" mass="73535">MGTYDDALLDLQLASLAIFKDPEAFETTYPQFVEAAQACLIEPDLYDPSKRLEILKVISDAFGHDHADEKIIPQIGWDIAQLLTSYLTASSSPAAPSESIACSNVAASIVALVGRFGNPREITMFAAEHVSTIINRLVTAGGPLNLDLVKAFVVYGRALCDAMSRIKAARLYTYFENIVPTLVKGMSVFHLIQPSPEPDLPDSESPQPVPSITTPTNHSRPLNGYKTFADQNSLLNVFITFAEKWSTTLIKAEDPLLRRRWSTHYFTQLAAHGMAGLPRSIGDNSVAQKELTNLVRRYMGYDLKQSFTFLDIPHPQNPSSDESEDDDDSKVPPPSGIGIVIMIALALQTGECELKETRHWIPKILNLIWLFRRVVPYLYELFSRGERLDKETADKAILVVSHFAKIIPPMSVHLDDLDSSCGQNGTSIDDMLQSLISFMATTPHHTARADCFTAFKALLRILAEDGRSRVLITMLTGTTYVAVNVAAVSILKDLVHEGLSSEKTSSIFATPFLTETFLSKLLDTSSAFYKSQVLPKNDILNDDDTFFERHAFVMHVLNFWYYLVLRDAAVRKLGIWTTYQLRRTGDGFLRTIGARCESVRKGSDKGLESSVVNDGLEECGHGDENGQELHERMMAVNMMEMVLDRIRDKVEDGIRELEDG</sequence>
<evidence type="ECO:0000313" key="3">
    <source>
        <dbReference type="Proteomes" id="UP001212841"/>
    </source>
</evidence>
<dbReference type="InterPro" id="IPR013877">
    <property type="entry name" value="YAP-bd/ALF4/Glomulin"/>
</dbReference>
<dbReference type="InterPro" id="IPR019516">
    <property type="entry name" value="Glomulin/ALF4"/>
</dbReference>
<evidence type="ECO:0000313" key="2">
    <source>
        <dbReference type="EMBL" id="KAJ3041106.1"/>
    </source>
</evidence>
<dbReference type="InterPro" id="IPR016024">
    <property type="entry name" value="ARM-type_fold"/>
</dbReference>
<reference evidence="2" key="1">
    <citation type="submission" date="2020-05" db="EMBL/GenBank/DDBJ databases">
        <title>Phylogenomic resolution of chytrid fungi.</title>
        <authorList>
            <person name="Stajich J.E."/>
            <person name="Amses K."/>
            <person name="Simmons R."/>
            <person name="Seto K."/>
            <person name="Myers J."/>
            <person name="Bonds A."/>
            <person name="Quandt C.A."/>
            <person name="Barry K."/>
            <person name="Liu P."/>
            <person name="Grigoriev I."/>
            <person name="Longcore J.E."/>
            <person name="James T.Y."/>
        </authorList>
    </citation>
    <scope>NUCLEOTIDE SEQUENCE</scope>
    <source>
        <strain evidence="2">JEL0318</strain>
    </source>
</reference>
<dbReference type="Pfam" id="PF08568">
    <property type="entry name" value="Kinetochor_Ybp2"/>
    <property type="match status" value="2"/>
</dbReference>
<dbReference type="PANTHER" id="PTHR15430:SF1">
    <property type="entry name" value="GLOMULIN"/>
    <property type="match status" value="1"/>
</dbReference>
<organism evidence="2 3">
    <name type="scientific">Rhizophlyctis rosea</name>
    <dbReference type="NCBI Taxonomy" id="64517"/>
    <lineage>
        <taxon>Eukaryota</taxon>
        <taxon>Fungi</taxon>
        <taxon>Fungi incertae sedis</taxon>
        <taxon>Chytridiomycota</taxon>
        <taxon>Chytridiomycota incertae sedis</taxon>
        <taxon>Chytridiomycetes</taxon>
        <taxon>Rhizophlyctidales</taxon>
        <taxon>Rhizophlyctidaceae</taxon>
        <taxon>Rhizophlyctis</taxon>
    </lineage>
</organism>